<sequence>MAKPSYDPKTVGFYLKDIRESLGMDPQQFVRTVHGMFPTCGLILTEQTLWELEEGLTNQTVAEQLATVLRPFFDFFFQTETQQIYEQVSQTEQALMLVALKAMPNPAAQIPLEAPVRQDSPLHLGHYLNATELLQAEEWFPGVPEDFLAQERVSLGSRPGTSGSNVQERWKKEEQRLVKEEEERKMKPEVERKKMEEQEDDFEVGWEELRSNVSSDDCEKITLEYSDRPDWL</sequence>
<evidence type="ECO:0000313" key="3">
    <source>
        <dbReference type="Proteomes" id="UP000298663"/>
    </source>
</evidence>
<organism evidence="2 3">
    <name type="scientific">Steinernema carpocapsae</name>
    <name type="common">Entomopathogenic nematode</name>
    <dbReference type="NCBI Taxonomy" id="34508"/>
    <lineage>
        <taxon>Eukaryota</taxon>
        <taxon>Metazoa</taxon>
        <taxon>Ecdysozoa</taxon>
        <taxon>Nematoda</taxon>
        <taxon>Chromadorea</taxon>
        <taxon>Rhabditida</taxon>
        <taxon>Tylenchina</taxon>
        <taxon>Panagrolaimomorpha</taxon>
        <taxon>Strongyloidoidea</taxon>
        <taxon>Steinernematidae</taxon>
        <taxon>Steinernema</taxon>
    </lineage>
</organism>
<protein>
    <submittedName>
        <fullName evidence="2">Uncharacterized protein</fullName>
    </submittedName>
</protein>
<reference evidence="2 3" key="1">
    <citation type="journal article" date="2015" name="Genome Biol.">
        <title>Comparative genomics of Steinernema reveals deeply conserved gene regulatory networks.</title>
        <authorList>
            <person name="Dillman A.R."/>
            <person name="Macchietto M."/>
            <person name="Porter C.F."/>
            <person name="Rogers A."/>
            <person name="Williams B."/>
            <person name="Antoshechkin I."/>
            <person name="Lee M.M."/>
            <person name="Goodwin Z."/>
            <person name="Lu X."/>
            <person name="Lewis E.E."/>
            <person name="Goodrich-Blair H."/>
            <person name="Stock S.P."/>
            <person name="Adams B.J."/>
            <person name="Sternberg P.W."/>
            <person name="Mortazavi A."/>
        </authorList>
    </citation>
    <scope>NUCLEOTIDE SEQUENCE [LARGE SCALE GENOMIC DNA]</scope>
    <source>
        <strain evidence="2 3">ALL</strain>
    </source>
</reference>
<gene>
    <name evidence="2" type="ORF">L596_001245</name>
</gene>
<evidence type="ECO:0000256" key="1">
    <source>
        <dbReference type="SAM" id="MobiDB-lite"/>
    </source>
</evidence>
<feature type="compositionally biased region" description="Basic and acidic residues" evidence="1">
    <location>
        <begin position="177"/>
        <end position="196"/>
    </location>
</feature>
<reference evidence="2 3" key="2">
    <citation type="journal article" date="2019" name="G3 (Bethesda)">
        <title>Hybrid Assembly of the Genome of the Entomopathogenic Nematode Steinernema carpocapsae Identifies the X-Chromosome.</title>
        <authorList>
            <person name="Serra L."/>
            <person name="Macchietto M."/>
            <person name="Macias-Munoz A."/>
            <person name="McGill C.J."/>
            <person name="Rodriguez I.M."/>
            <person name="Rodriguez B."/>
            <person name="Murad R."/>
            <person name="Mortazavi A."/>
        </authorList>
    </citation>
    <scope>NUCLEOTIDE SEQUENCE [LARGE SCALE GENOMIC DNA]</scope>
    <source>
        <strain evidence="2 3">ALL</strain>
    </source>
</reference>
<dbReference type="Proteomes" id="UP000298663">
    <property type="component" value="Chromosome X"/>
</dbReference>
<feature type="region of interest" description="Disordered" evidence="1">
    <location>
        <begin position="177"/>
        <end position="200"/>
    </location>
</feature>
<keyword evidence="3" id="KW-1185">Reference proteome</keyword>
<proteinExistence type="predicted"/>
<comment type="caution">
    <text evidence="2">The sequence shown here is derived from an EMBL/GenBank/DDBJ whole genome shotgun (WGS) entry which is preliminary data.</text>
</comment>
<dbReference type="EMBL" id="CM016762">
    <property type="protein sequence ID" value="TMS33513.1"/>
    <property type="molecule type" value="Genomic_DNA"/>
</dbReference>
<evidence type="ECO:0000313" key="2">
    <source>
        <dbReference type="EMBL" id="TMS33513.1"/>
    </source>
</evidence>
<dbReference type="AlphaFoldDB" id="A0A4V6I7B0"/>
<name>A0A4V6I7B0_STECR</name>
<accession>A0A4V6I7B0</accession>
<dbReference type="EMBL" id="AZBU02000001">
    <property type="protein sequence ID" value="TMS33513.1"/>
    <property type="molecule type" value="Genomic_DNA"/>
</dbReference>